<feature type="compositionally biased region" description="Basic and acidic residues" evidence="1">
    <location>
        <begin position="639"/>
        <end position="650"/>
    </location>
</feature>
<dbReference type="GO" id="GO:0003676">
    <property type="term" value="F:nucleic acid binding"/>
    <property type="evidence" value="ECO:0007669"/>
    <property type="project" value="InterPro"/>
</dbReference>
<sequence>MKLVENMLFKYGNGKVIRILFINPVTSIIYIIDMDSSRWPYPVTRADFLILHKNREIIVVEEDIYSRAVPEEELNNIEKMKRDHSWEIVSFFKSNLVNEEHMYISKFRQTAIKKTMETFNISYNGLKKYLIKYLKGGKIKSGLLPNYFRCGARGKERKVGEKKRGRPRQKNENVGVNIDDNIKKFFKVGLNRYYYNHRKNSLKTTYELILRDYFTTETVEESGVRIPILVEMKKLPTYEQFLYWFRKTNNSTKQIISRNGTRVYQQNYRAIIGNSTQDAGTGPGTLFQIDSTMFDIYLVSSFNRDLIVGRPILFLVVDIYSRVILGFNIGFESLNSYSGAMVALANSMTSKVGLCRKYGMDITDEEFPFCVPQRILTDRGELVSSQIENAIENLGITIQQTPPYHADFKGIIESSFNILNLKVKPFADGVVVNGNKKGKERGEYDYRLKGTLSLDEFTKIVIKCILFHNNHHVLNEYVLDETMIEKKVEKIPIKIWEHGLKYKKGQLRILPEKVIKTHLFPTDYATLTARGLSYRKLLFASEYALKNGWFQKARIEGSKKVKICYNPMDLSELLMFDENGELHKFSLLEHLSMYSNKGVNEIEQLKKHEQEIDSKNKEKELQEKIKLYSEIENIVKEARERTEAEKDHSKSKSQRIKGIKENQRNERMLQRKKAKEESVFKEFSDELNDEIDEFAMFREWGESDYDE</sequence>
<dbReference type="EMBL" id="AP017312">
    <property type="protein sequence ID" value="BAU29724.1"/>
    <property type="molecule type" value="Genomic_DNA"/>
</dbReference>
<evidence type="ECO:0000313" key="3">
    <source>
        <dbReference type="Proteomes" id="UP000217696"/>
    </source>
</evidence>
<accession>A0A0U5BFG4</accession>
<dbReference type="OrthoDB" id="501284at2"/>
<feature type="compositionally biased region" description="Basic and acidic residues" evidence="1">
    <location>
        <begin position="658"/>
        <end position="673"/>
    </location>
</feature>
<dbReference type="RefSeq" id="WP_096467379.1">
    <property type="nucleotide sequence ID" value="NZ_AP017312.1"/>
</dbReference>
<dbReference type="InterPro" id="IPR001584">
    <property type="entry name" value="Integrase_cat-core"/>
</dbReference>
<evidence type="ECO:0000313" key="2">
    <source>
        <dbReference type="EMBL" id="BAU29724.1"/>
    </source>
</evidence>
<gene>
    <name evidence="2" type="primary">tnsB</name>
    <name evidence="2" type="ORF">CB4_03961</name>
</gene>
<dbReference type="Gene3D" id="3.30.420.10">
    <property type="entry name" value="Ribonuclease H-like superfamily/Ribonuclease H"/>
    <property type="match status" value="1"/>
</dbReference>
<proteinExistence type="predicted"/>
<dbReference type="GO" id="GO:0015074">
    <property type="term" value="P:DNA integration"/>
    <property type="evidence" value="ECO:0007669"/>
    <property type="project" value="InterPro"/>
</dbReference>
<name>A0A0U5BFG4_9BACL</name>
<dbReference type="InterPro" id="IPR036397">
    <property type="entry name" value="RNaseH_sf"/>
</dbReference>
<evidence type="ECO:0000256" key="1">
    <source>
        <dbReference type="SAM" id="MobiDB-lite"/>
    </source>
</evidence>
<protein>
    <submittedName>
        <fullName evidence="2">Transposon Tn7 transposition protein TnsB</fullName>
    </submittedName>
</protein>
<dbReference type="InterPro" id="IPR012337">
    <property type="entry name" value="RNaseH-like_sf"/>
</dbReference>
<keyword evidence="3" id="KW-1185">Reference proteome</keyword>
<dbReference type="Proteomes" id="UP000217696">
    <property type="component" value="Chromosome"/>
</dbReference>
<reference evidence="2 3" key="1">
    <citation type="submission" date="2015-12" db="EMBL/GenBank/DDBJ databases">
        <title>Genome sequence of Aneurinibacillus soli.</title>
        <authorList>
            <person name="Lee J.S."/>
            <person name="Lee K.C."/>
            <person name="Kim K.K."/>
            <person name="Lee B.W."/>
        </authorList>
    </citation>
    <scope>NUCLEOTIDE SEQUENCE [LARGE SCALE GENOMIC DNA]</scope>
    <source>
        <strain evidence="2 3">CB4</strain>
    </source>
</reference>
<dbReference type="AlphaFoldDB" id="A0A0U5BFG4"/>
<feature type="region of interest" description="Disordered" evidence="1">
    <location>
        <begin position="639"/>
        <end position="673"/>
    </location>
</feature>
<dbReference type="SUPFAM" id="SSF53098">
    <property type="entry name" value="Ribonuclease H-like"/>
    <property type="match status" value="1"/>
</dbReference>
<dbReference type="PROSITE" id="PS50994">
    <property type="entry name" value="INTEGRASE"/>
    <property type="match status" value="1"/>
</dbReference>
<organism evidence="2 3">
    <name type="scientific">Aneurinibacillus soli</name>
    <dbReference type="NCBI Taxonomy" id="1500254"/>
    <lineage>
        <taxon>Bacteria</taxon>
        <taxon>Bacillati</taxon>
        <taxon>Bacillota</taxon>
        <taxon>Bacilli</taxon>
        <taxon>Bacillales</taxon>
        <taxon>Paenibacillaceae</taxon>
        <taxon>Aneurinibacillus group</taxon>
        <taxon>Aneurinibacillus</taxon>
    </lineage>
</organism>
<dbReference type="KEGG" id="asoc:CB4_03961"/>